<feature type="domain" description="Transposon Tn7 transposition protein TnsD C-terminal" evidence="1">
    <location>
        <begin position="298"/>
        <end position="352"/>
    </location>
</feature>
<protein>
    <submittedName>
        <fullName evidence="2">Tn7-like transposition protein D</fullName>
    </submittedName>
</protein>
<dbReference type="AlphaFoldDB" id="A0A1N6EBI5"/>
<dbReference type="Pfam" id="PF15978">
    <property type="entry name" value="TnsD"/>
    <property type="match status" value="1"/>
</dbReference>
<dbReference type="Proteomes" id="UP000184693">
    <property type="component" value="Unassembled WGS sequence"/>
</dbReference>
<evidence type="ECO:0000313" key="3">
    <source>
        <dbReference type="Proteomes" id="UP000184693"/>
    </source>
</evidence>
<organism evidence="2 3">
    <name type="scientific">Paraburkholderia phenazinium</name>
    <dbReference type="NCBI Taxonomy" id="60549"/>
    <lineage>
        <taxon>Bacteria</taxon>
        <taxon>Pseudomonadati</taxon>
        <taxon>Pseudomonadota</taxon>
        <taxon>Betaproteobacteria</taxon>
        <taxon>Burkholderiales</taxon>
        <taxon>Burkholderiaceae</taxon>
        <taxon>Paraburkholderia</taxon>
    </lineage>
</organism>
<name>A0A1N6EBI5_9BURK</name>
<accession>A0A1N6EBI5</accession>
<sequence length="472" mass="52292">MSTYTFFAAAESESACSILKMVAQTTDSRDAKAAYASFYRHACPLVNSLPCRASRFCAITENSYGPPAVVLAANSLAEWHAVGMTALSREALMQALTDGWVRTPCPSFDALCQCGNRTELLCPECARIDAQVLGRVANHTAHCIDYVTRCVHHDTLLECGGAGSRLEALLIHSGSEAAHRNSARYAQFATELTTHSFDSQTAWSEVTRLLTERRYLLDSGRWNLASLRRDFQRFFSSGFEDPRLFHITEGGDYVESAVRKAARGRPIHPTMIVLLAMFGTGADRLPVRLQSARPVAPETTKEQWELEEHRSQWLSTCAQNPNVSRSSIRRLAPAAWAWLYRNDEAWLKRNQAPTIRRHGGRRQKVAPTAVETFVSSTQEDYRASKRGRPPLPSAYQTRLAFGMRDHAFALLSERLGGAGPFAQTPGRKRVFVAGREANALNVVAPGSFAQADTSVARIANLRPETLRAHAKR</sequence>
<reference evidence="2 3" key="1">
    <citation type="submission" date="2016-11" db="EMBL/GenBank/DDBJ databases">
        <authorList>
            <person name="Jaros S."/>
            <person name="Januszkiewicz K."/>
            <person name="Wedrychowicz H."/>
        </authorList>
    </citation>
    <scope>NUCLEOTIDE SEQUENCE [LARGE SCALE GENOMIC DNA]</scope>
    <source>
        <strain evidence="2 3">GAS86</strain>
    </source>
</reference>
<dbReference type="InterPro" id="IPR032750">
    <property type="entry name" value="TnsD_C"/>
</dbReference>
<dbReference type="EMBL" id="FSRM01000001">
    <property type="protein sequence ID" value="SIN80389.1"/>
    <property type="molecule type" value="Genomic_DNA"/>
</dbReference>
<gene>
    <name evidence="2" type="ORF">SAMN05444168_0414</name>
</gene>
<evidence type="ECO:0000313" key="2">
    <source>
        <dbReference type="EMBL" id="SIN80389.1"/>
    </source>
</evidence>
<dbReference type="OrthoDB" id="9058439at2"/>
<evidence type="ECO:0000259" key="1">
    <source>
        <dbReference type="Pfam" id="PF15978"/>
    </source>
</evidence>
<proteinExistence type="predicted"/>